<dbReference type="AlphaFoldDB" id="A0A383D9X5"/>
<dbReference type="EMBL" id="UINC01215453">
    <property type="protein sequence ID" value="SVE41134.1"/>
    <property type="molecule type" value="Genomic_DNA"/>
</dbReference>
<sequence>WDATNDAGEPVSAGVYLYTIQAGDFRHTKNMILLK</sequence>
<accession>A0A383D9X5</accession>
<organism evidence="1">
    <name type="scientific">marine metagenome</name>
    <dbReference type="NCBI Taxonomy" id="408172"/>
    <lineage>
        <taxon>unclassified sequences</taxon>
        <taxon>metagenomes</taxon>
        <taxon>ecological metagenomes</taxon>
    </lineage>
</organism>
<name>A0A383D9X5_9ZZZZ</name>
<gene>
    <name evidence="1" type="ORF">METZ01_LOCUS493988</name>
</gene>
<dbReference type="Gene3D" id="2.60.40.4070">
    <property type="match status" value="1"/>
</dbReference>
<proteinExistence type="predicted"/>
<protein>
    <submittedName>
        <fullName evidence="1">Uncharacterized protein</fullName>
    </submittedName>
</protein>
<reference evidence="1" key="1">
    <citation type="submission" date="2018-05" db="EMBL/GenBank/DDBJ databases">
        <authorList>
            <person name="Lanie J.A."/>
            <person name="Ng W.-L."/>
            <person name="Kazmierczak K.M."/>
            <person name="Andrzejewski T.M."/>
            <person name="Davidsen T.M."/>
            <person name="Wayne K.J."/>
            <person name="Tettelin H."/>
            <person name="Glass J.I."/>
            <person name="Rusch D."/>
            <person name="Podicherti R."/>
            <person name="Tsui H.-C.T."/>
            <person name="Winkler M.E."/>
        </authorList>
    </citation>
    <scope>NUCLEOTIDE SEQUENCE</scope>
</reference>
<evidence type="ECO:0000313" key="1">
    <source>
        <dbReference type="EMBL" id="SVE41134.1"/>
    </source>
</evidence>
<feature type="non-terminal residue" evidence="1">
    <location>
        <position position="1"/>
    </location>
</feature>